<dbReference type="PROSITE" id="PS50015">
    <property type="entry name" value="SAP_B"/>
    <property type="match status" value="3"/>
</dbReference>
<dbReference type="InterPro" id="IPR051428">
    <property type="entry name" value="Sphingo_Act-Surfact_Prot"/>
</dbReference>
<evidence type="ECO:0000256" key="4">
    <source>
        <dbReference type="ARBA" id="ARBA00023180"/>
    </source>
</evidence>
<gene>
    <name evidence="7" type="primary">LOC112291929</name>
</gene>
<keyword evidence="1" id="KW-0645">Protease</keyword>
<keyword evidence="8" id="KW-1185">Reference proteome</keyword>
<reference evidence="7 8" key="2">
    <citation type="journal article" date="2018" name="Plant J.">
        <title>The Physcomitrella patens chromosome-scale assembly reveals moss genome structure and evolution.</title>
        <authorList>
            <person name="Lang D."/>
            <person name="Ullrich K.K."/>
            <person name="Murat F."/>
            <person name="Fuchs J."/>
            <person name="Jenkins J."/>
            <person name="Haas F.B."/>
            <person name="Piednoel M."/>
            <person name="Gundlach H."/>
            <person name="Van Bel M."/>
            <person name="Meyberg R."/>
            <person name="Vives C."/>
            <person name="Morata J."/>
            <person name="Symeonidi A."/>
            <person name="Hiss M."/>
            <person name="Muchero W."/>
            <person name="Kamisugi Y."/>
            <person name="Saleh O."/>
            <person name="Blanc G."/>
            <person name="Decker E.L."/>
            <person name="van Gessel N."/>
            <person name="Grimwood J."/>
            <person name="Hayes R.D."/>
            <person name="Graham S.W."/>
            <person name="Gunter L.E."/>
            <person name="McDaniel S.F."/>
            <person name="Hoernstein S.N.W."/>
            <person name="Larsson A."/>
            <person name="Li F.W."/>
            <person name="Perroud P.F."/>
            <person name="Phillips J."/>
            <person name="Ranjan P."/>
            <person name="Rokshar D.S."/>
            <person name="Rothfels C.J."/>
            <person name="Schneider L."/>
            <person name="Shu S."/>
            <person name="Stevenson D.W."/>
            <person name="Thummler F."/>
            <person name="Tillich M."/>
            <person name="Villarreal Aguilar J.C."/>
            <person name="Widiez T."/>
            <person name="Wong G.K."/>
            <person name="Wymore A."/>
            <person name="Zhang Y."/>
            <person name="Zimmer A.D."/>
            <person name="Quatrano R.S."/>
            <person name="Mayer K.F.X."/>
            <person name="Goodstein D."/>
            <person name="Casacuberta J.M."/>
            <person name="Vandepoele K."/>
            <person name="Reski R."/>
            <person name="Cuming A.C."/>
            <person name="Tuskan G.A."/>
            <person name="Maumus F."/>
            <person name="Salse J."/>
            <person name="Schmutz J."/>
            <person name="Rensing S.A."/>
        </authorList>
    </citation>
    <scope>NUCLEOTIDE SEQUENCE [LARGE SCALE GENOMIC DNA]</scope>
    <source>
        <strain evidence="7 8">cv. Gransden 2004</strain>
    </source>
</reference>
<evidence type="ECO:0000256" key="3">
    <source>
        <dbReference type="ARBA" id="ARBA00023157"/>
    </source>
</evidence>
<keyword evidence="5" id="KW-0472">Membrane</keyword>
<dbReference type="InParanoid" id="A0A7I4APY3"/>
<dbReference type="Gramene" id="Pp3c14_24360V3.6">
    <property type="protein sequence ID" value="Pp3c14_24360V3.6"/>
    <property type="gene ID" value="Pp3c14_24360"/>
</dbReference>
<dbReference type="SMART" id="SM00741">
    <property type="entry name" value="SapB"/>
    <property type="match status" value="3"/>
</dbReference>
<feature type="domain" description="Saposin B-type" evidence="6">
    <location>
        <begin position="157"/>
        <end position="236"/>
    </location>
</feature>
<dbReference type="Pfam" id="PF03489">
    <property type="entry name" value="SapB_2"/>
    <property type="match status" value="1"/>
</dbReference>
<dbReference type="GO" id="GO:0004190">
    <property type="term" value="F:aspartic-type endopeptidase activity"/>
    <property type="evidence" value="ECO:0007669"/>
    <property type="project" value="UniProtKB-KW"/>
</dbReference>
<proteinExistence type="predicted"/>
<dbReference type="Gene3D" id="1.10.225.10">
    <property type="entry name" value="Saposin-like"/>
    <property type="match status" value="3"/>
</dbReference>
<dbReference type="SUPFAM" id="SSF47862">
    <property type="entry name" value="Saposin"/>
    <property type="match status" value="3"/>
</dbReference>
<dbReference type="InterPro" id="IPR008139">
    <property type="entry name" value="SaposinB_dom"/>
</dbReference>
<keyword evidence="2" id="KW-0865">Zymogen</keyword>
<keyword evidence="5" id="KW-0812">Transmembrane</keyword>
<dbReference type="GO" id="GO:0006629">
    <property type="term" value="P:lipid metabolic process"/>
    <property type="evidence" value="ECO:0007669"/>
    <property type="project" value="InterPro"/>
</dbReference>
<keyword evidence="1" id="KW-0378">Hydrolase</keyword>
<dbReference type="EMBL" id="ABEU02000014">
    <property type="status" value="NOT_ANNOTATED_CDS"/>
    <property type="molecule type" value="Genomic_DNA"/>
</dbReference>
<dbReference type="FunCoup" id="A0A7I4APY3">
    <property type="interactions" value="433"/>
</dbReference>
<evidence type="ECO:0000256" key="2">
    <source>
        <dbReference type="ARBA" id="ARBA00023145"/>
    </source>
</evidence>
<keyword evidence="4" id="KW-0325">Glycoprotein</keyword>
<dbReference type="OMA" id="MEHADIC"/>
<dbReference type="InterPro" id="IPR007856">
    <property type="entry name" value="SapB_1"/>
</dbReference>
<evidence type="ECO:0000256" key="1">
    <source>
        <dbReference type="ARBA" id="ARBA00022750"/>
    </source>
</evidence>
<evidence type="ECO:0000256" key="5">
    <source>
        <dbReference type="SAM" id="Phobius"/>
    </source>
</evidence>
<dbReference type="InterPro" id="IPR008138">
    <property type="entry name" value="SapB_2"/>
</dbReference>
<feature type="domain" description="Saposin B-type" evidence="6">
    <location>
        <begin position="68"/>
        <end position="150"/>
    </location>
</feature>
<keyword evidence="3" id="KW-1015">Disulfide bond</keyword>
<reference evidence="7" key="3">
    <citation type="submission" date="2020-12" db="UniProtKB">
        <authorList>
            <consortium name="EnsemblPlants"/>
        </authorList>
    </citation>
    <scope>IDENTIFICATION</scope>
</reference>
<keyword evidence="1" id="KW-0064">Aspartyl protease</keyword>
<name>A0A7I4APY3_PHYPA</name>
<organism evidence="7 8">
    <name type="scientific">Physcomitrium patens</name>
    <name type="common">Spreading-leaved earth moss</name>
    <name type="synonym">Physcomitrella patens</name>
    <dbReference type="NCBI Taxonomy" id="3218"/>
    <lineage>
        <taxon>Eukaryota</taxon>
        <taxon>Viridiplantae</taxon>
        <taxon>Streptophyta</taxon>
        <taxon>Embryophyta</taxon>
        <taxon>Bryophyta</taxon>
        <taxon>Bryophytina</taxon>
        <taxon>Bryopsida</taxon>
        <taxon>Funariidae</taxon>
        <taxon>Funariales</taxon>
        <taxon>Funariaceae</taxon>
        <taxon>Physcomitrium</taxon>
    </lineage>
</organism>
<evidence type="ECO:0000313" key="7">
    <source>
        <dbReference type="EnsemblPlants" id="Pp3c14_24360V3.6"/>
    </source>
</evidence>
<dbReference type="PANTHER" id="PTHR11480">
    <property type="entry name" value="SAPOSIN-RELATED"/>
    <property type="match status" value="1"/>
</dbReference>
<dbReference type="Proteomes" id="UP000006727">
    <property type="component" value="Chromosome 14"/>
</dbReference>
<accession>A0A7I4APY3</accession>
<dbReference type="InterPro" id="IPR011001">
    <property type="entry name" value="Saposin-like"/>
</dbReference>
<evidence type="ECO:0000259" key="6">
    <source>
        <dbReference type="PROSITE" id="PS50015"/>
    </source>
</evidence>
<reference evidence="7 8" key="1">
    <citation type="journal article" date="2008" name="Science">
        <title>The Physcomitrella genome reveals evolutionary insights into the conquest of land by plants.</title>
        <authorList>
            <person name="Rensing S."/>
            <person name="Lang D."/>
            <person name="Zimmer A."/>
            <person name="Terry A."/>
            <person name="Salamov A."/>
            <person name="Shapiro H."/>
            <person name="Nishiyama T."/>
            <person name="Perroud P.-F."/>
            <person name="Lindquist E."/>
            <person name="Kamisugi Y."/>
            <person name="Tanahashi T."/>
            <person name="Sakakibara K."/>
            <person name="Fujita T."/>
            <person name="Oishi K."/>
            <person name="Shin-I T."/>
            <person name="Kuroki Y."/>
            <person name="Toyoda A."/>
            <person name="Suzuki Y."/>
            <person name="Hashimoto A."/>
            <person name="Yamaguchi K."/>
            <person name="Sugano A."/>
            <person name="Kohara Y."/>
            <person name="Fujiyama A."/>
            <person name="Anterola A."/>
            <person name="Aoki S."/>
            <person name="Ashton N."/>
            <person name="Barbazuk W.B."/>
            <person name="Barker E."/>
            <person name="Bennetzen J."/>
            <person name="Bezanilla M."/>
            <person name="Blankenship R."/>
            <person name="Cho S.H."/>
            <person name="Dutcher S."/>
            <person name="Estelle M."/>
            <person name="Fawcett J.A."/>
            <person name="Gundlach H."/>
            <person name="Hanada K."/>
            <person name="Heyl A."/>
            <person name="Hicks K.A."/>
            <person name="Hugh J."/>
            <person name="Lohr M."/>
            <person name="Mayer K."/>
            <person name="Melkozernov A."/>
            <person name="Murata T."/>
            <person name="Nelson D."/>
            <person name="Pils B."/>
            <person name="Prigge M."/>
            <person name="Reiss B."/>
            <person name="Renner T."/>
            <person name="Rombauts S."/>
            <person name="Rushton P."/>
            <person name="Sanderfoot A."/>
            <person name="Schween G."/>
            <person name="Shiu S.-H."/>
            <person name="Stueber K."/>
            <person name="Theodoulou F.L."/>
            <person name="Tu H."/>
            <person name="Van de Peer Y."/>
            <person name="Verrier P.J."/>
            <person name="Waters E."/>
            <person name="Wood A."/>
            <person name="Yang L."/>
            <person name="Cove D."/>
            <person name="Cuming A."/>
            <person name="Hasebe M."/>
            <person name="Lucas S."/>
            <person name="Mishler D.B."/>
            <person name="Reski R."/>
            <person name="Grigoriev I."/>
            <person name="Quatrano R.S."/>
            <person name="Boore J.L."/>
        </authorList>
    </citation>
    <scope>NUCLEOTIDE SEQUENCE [LARGE SCALE GENOMIC DNA]</scope>
    <source>
        <strain evidence="7 8">cv. Gransden 2004</strain>
    </source>
</reference>
<protein>
    <recommendedName>
        <fullName evidence="6">Saposin B-type domain-containing protein</fullName>
    </recommendedName>
</protein>
<sequence>MDCHRLFWGRQRKFEVNLSIMAIRNLRWGVAVAVVLVCMFGIGEGSHVSLGTVTRLTKLGRKEAGFAKVNLCDKCLQLSQEAQMVLTNPDTSMKVMKTADHVLCDKLQPGLKTKCERMVADYVPQAFLELEALLGPQKLCYESGLCTPPAIKAFQDEKKTCVVCEALATDALTYLDNNRTREEIVVALHLACAQMKELSKQCDLLVDVYTPRMMEQLGNITPQSFCEKTRMCKPPRVFGSNDCATCQFFILEIKIKLQDPKTQERVLDVLMNACNRITNHVDECKSLVAQYGPIALADIDKVLDAQAVCCKAGICKSRVCPQKAKAWTETMAELFYKDDEPLIALPQERLTSTY</sequence>
<feature type="domain" description="Saposin B-type" evidence="6">
    <location>
        <begin position="239"/>
        <end position="319"/>
    </location>
</feature>
<dbReference type="PANTHER" id="PTHR11480:SF3">
    <property type="entry name" value="BCDNA.GH08312"/>
    <property type="match status" value="1"/>
</dbReference>
<evidence type="ECO:0000313" key="8">
    <source>
        <dbReference type="Proteomes" id="UP000006727"/>
    </source>
</evidence>
<feature type="transmembrane region" description="Helical" evidence="5">
    <location>
        <begin position="21"/>
        <end position="42"/>
    </location>
</feature>
<dbReference type="Pfam" id="PF05184">
    <property type="entry name" value="SapB_1"/>
    <property type="match status" value="2"/>
</dbReference>
<keyword evidence="5" id="KW-1133">Transmembrane helix</keyword>
<dbReference type="AlphaFoldDB" id="A0A7I4APY3"/>
<dbReference type="GO" id="GO:0005615">
    <property type="term" value="C:extracellular space"/>
    <property type="evidence" value="ECO:0000318"/>
    <property type="project" value="GO_Central"/>
</dbReference>
<dbReference type="EnsemblPlants" id="Pp3c14_24360V3.6">
    <property type="protein sequence ID" value="Pp3c14_24360V3.6"/>
    <property type="gene ID" value="Pp3c14_24360"/>
</dbReference>